<protein>
    <recommendedName>
        <fullName evidence="4">Apple domain-containing protein</fullName>
    </recommendedName>
</protein>
<dbReference type="Pfam" id="PF00024">
    <property type="entry name" value="PAN_1"/>
    <property type="match status" value="1"/>
</dbReference>
<feature type="transmembrane region" description="Helical" evidence="3">
    <location>
        <begin position="16"/>
        <end position="35"/>
    </location>
</feature>
<name>A0AA36HN81_9DINO</name>
<dbReference type="EMBL" id="CAUJNA010000080">
    <property type="protein sequence ID" value="CAJ1371469.1"/>
    <property type="molecule type" value="Genomic_DNA"/>
</dbReference>
<comment type="caution">
    <text evidence="5">The sequence shown here is derived from an EMBL/GenBank/DDBJ whole genome shotgun (WGS) entry which is preliminary data.</text>
</comment>
<evidence type="ECO:0000313" key="6">
    <source>
        <dbReference type="Proteomes" id="UP001178507"/>
    </source>
</evidence>
<dbReference type="Proteomes" id="UP001178507">
    <property type="component" value="Unassembled WGS sequence"/>
</dbReference>
<dbReference type="Gene3D" id="3.50.4.10">
    <property type="entry name" value="Hepatocyte Growth Factor"/>
    <property type="match status" value="1"/>
</dbReference>
<reference evidence="5" key="1">
    <citation type="submission" date="2023-08" db="EMBL/GenBank/DDBJ databases">
        <authorList>
            <person name="Chen Y."/>
            <person name="Shah S."/>
            <person name="Dougan E. K."/>
            <person name="Thang M."/>
            <person name="Chan C."/>
        </authorList>
    </citation>
    <scope>NUCLEOTIDE SEQUENCE</scope>
</reference>
<keyword evidence="3" id="KW-0472">Membrane</keyword>
<evidence type="ECO:0000256" key="3">
    <source>
        <dbReference type="SAM" id="Phobius"/>
    </source>
</evidence>
<dbReference type="GO" id="GO:0005576">
    <property type="term" value="C:extracellular region"/>
    <property type="evidence" value="ECO:0007669"/>
    <property type="project" value="InterPro"/>
</dbReference>
<dbReference type="SMART" id="SM00223">
    <property type="entry name" value="APPLE"/>
    <property type="match status" value="1"/>
</dbReference>
<sequence>MSDSEHVLPPPEAPHFAASVALFLGGSCLLLVALLSRGGGSFHQLPSSGQFLELAEEGCFMEGMYYADPHRMPGSDRSSEPSAQSCQSRCLANEKCAHFTYWPDGGCLLTDSTSYPKAVPFQYLSTVIGPRDCSRAEVESSAPVAEKVVAVVAALPGINGTACASYPACEAAKLSGNCCPNDEHVSLGCCGGFPPKATLAV</sequence>
<gene>
    <name evidence="5" type="ORF">EVOR1521_LOCUS1772</name>
</gene>
<feature type="domain" description="Apple" evidence="4">
    <location>
        <begin position="59"/>
        <end position="133"/>
    </location>
</feature>
<evidence type="ECO:0000256" key="1">
    <source>
        <dbReference type="ARBA" id="ARBA00022737"/>
    </source>
</evidence>
<dbReference type="PROSITE" id="PS50948">
    <property type="entry name" value="PAN"/>
    <property type="match status" value="1"/>
</dbReference>
<keyword evidence="6" id="KW-1185">Reference proteome</keyword>
<dbReference type="GO" id="GO:0006508">
    <property type="term" value="P:proteolysis"/>
    <property type="evidence" value="ECO:0007669"/>
    <property type="project" value="InterPro"/>
</dbReference>
<evidence type="ECO:0000313" key="5">
    <source>
        <dbReference type="EMBL" id="CAJ1371469.1"/>
    </source>
</evidence>
<dbReference type="InterPro" id="IPR003609">
    <property type="entry name" value="Pan_app"/>
</dbReference>
<keyword evidence="2" id="KW-1015">Disulfide bond</keyword>
<evidence type="ECO:0000259" key="4">
    <source>
        <dbReference type="PROSITE" id="PS50948"/>
    </source>
</evidence>
<evidence type="ECO:0000256" key="2">
    <source>
        <dbReference type="ARBA" id="ARBA00023157"/>
    </source>
</evidence>
<organism evidence="5 6">
    <name type="scientific">Effrenium voratum</name>
    <dbReference type="NCBI Taxonomy" id="2562239"/>
    <lineage>
        <taxon>Eukaryota</taxon>
        <taxon>Sar</taxon>
        <taxon>Alveolata</taxon>
        <taxon>Dinophyceae</taxon>
        <taxon>Suessiales</taxon>
        <taxon>Symbiodiniaceae</taxon>
        <taxon>Effrenium</taxon>
    </lineage>
</organism>
<dbReference type="SUPFAM" id="SSF57414">
    <property type="entry name" value="Hairpin loop containing domain-like"/>
    <property type="match status" value="1"/>
</dbReference>
<keyword evidence="1" id="KW-0677">Repeat</keyword>
<keyword evidence="3" id="KW-0812">Transmembrane</keyword>
<keyword evidence="3" id="KW-1133">Transmembrane helix</keyword>
<proteinExistence type="predicted"/>
<accession>A0AA36HN81</accession>
<dbReference type="AlphaFoldDB" id="A0AA36HN81"/>
<dbReference type="InterPro" id="IPR000177">
    <property type="entry name" value="Apple"/>
</dbReference>